<accession>A0ABR2DIE7</accession>
<keyword evidence="1" id="KW-0472">Membrane</keyword>
<protein>
    <submittedName>
        <fullName evidence="2">Uncharacterized protein</fullName>
    </submittedName>
</protein>
<comment type="caution">
    <text evidence="2">The sequence shown here is derived from an EMBL/GenBank/DDBJ whole genome shotgun (WGS) entry which is preliminary data.</text>
</comment>
<name>A0ABR2DIE7_9ROSI</name>
<evidence type="ECO:0000313" key="2">
    <source>
        <dbReference type="EMBL" id="KAK8538134.1"/>
    </source>
</evidence>
<evidence type="ECO:0000313" key="3">
    <source>
        <dbReference type="Proteomes" id="UP001472677"/>
    </source>
</evidence>
<keyword evidence="1" id="KW-1133">Transmembrane helix</keyword>
<gene>
    <name evidence="2" type="ORF">V6N12_044271</name>
</gene>
<dbReference type="EMBL" id="JBBPBM010000028">
    <property type="protein sequence ID" value="KAK8538134.1"/>
    <property type="molecule type" value="Genomic_DNA"/>
</dbReference>
<sequence>MFEWRSVGGDNFELLEESMFPGRMVKGKVYKDGNASLFHQSGMLLAWLFLLHALVFISYFVAVHNISCLHSNFPERVFGHAMLSWFIRTNGGMPECSSYHFIGVDFPRNLFTVRPSIDFYKMLSTSLNVSGFANVILPFWSSYMKALYVISCRIAKGFWCYFKNGADPSGMHIDSIPSFEAIECENKVMEKDEGTSVALATEDIIDTGECNAKVFPQDSSTVPPATLTDASLWSSELKEGSIWRRESPMISMANVDFCINNLGLLRKEKEGRLRTLIRDKTKAIDDPGSKVEKFLIVHDESYIFGIHGVALSKKVSQYDFPIRWVLRWLIHVDFDVVSHRALVLLYMGFRKLIPLSWSRVTAQSSFESPNQSRLWKLYFHPRRYGVSNEHILVVAAWRRKMTATLKLLWEFICVSLLLPASTSKSSSEPNLKETDDGSKEQLLTIIGKAVFPADNVRT</sequence>
<organism evidence="2 3">
    <name type="scientific">Hibiscus sabdariffa</name>
    <name type="common">roselle</name>
    <dbReference type="NCBI Taxonomy" id="183260"/>
    <lineage>
        <taxon>Eukaryota</taxon>
        <taxon>Viridiplantae</taxon>
        <taxon>Streptophyta</taxon>
        <taxon>Embryophyta</taxon>
        <taxon>Tracheophyta</taxon>
        <taxon>Spermatophyta</taxon>
        <taxon>Magnoliopsida</taxon>
        <taxon>eudicotyledons</taxon>
        <taxon>Gunneridae</taxon>
        <taxon>Pentapetalae</taxon>
        <taxon>rosids</taxon>
        <taxon>malvids</taxon>
        <taxon>Malvales</taxon>
        <taxon>Malvaceae</taxon>
        <taxon>Malvoideae</taxon>
        <taxon>Hibiscus</taxon>
    </lineage>
</organism>
<keyword evidence="3" id="KW-1185">Reference proteome</keyword>
<feature type="transmembrane region" description="Helical" evidence="1">
    <location>
        <begin position="44"/>
        <end position="62"/>
    </location>
</feature>
<dbReference type="Proteomes" id="UP001472677">
    <property type="component" value="Unassembled WGS sequence"/>
</dbReference>
<keyword evidence="1" id="KW-0812">Transmembrane</keyword>
<proteinExistence type="predicted"/>
<reference evidence="2 3" key="1">
    <citation type="journal article" date="2024" name="G3 (Bethesda)">
        <title>Genome assembly of Hibiscus sabdariffa L. provides insights into metabolisms of medicinal natural products.</title>
        <authorList>
            <person name="Kim T."/>
        </authorList>
    </citation>
    <scope>NUCLEOTIDE SEQUENCE [LARGE SCALE GENOMIC DNA]</scope>
    <source>
        <strain evidence="2">TK-2024</strain>
        <tissue evidence="2">Old leaves</tissue>
    </source>
</reference>
<evidence type="ECO:0000256" key="1">
    <source>
        <dbReference type="SAM" id="Phobius"/>
    </source>
</evidence>